<comment type="similarity">
    <text evidence="2">Belongs to the polysaccharide synthase family.</text>
</comment>
<protein>
    <submittedName>
        <fullName evidence="8">Oligosaccharide flippase family protein</fullName>
    </submittedName>
</protein>
<sequence length="106" mass="11899">MGDLKKKMLKGSLWSLTSQLGYLIIILLTNIIFTRILPPSEFGKIGVVMFFILVSGVFVEGGLGAALVRKEKIKKIDYSTVFTFNLILGVFFFFIICFIRKNSGLL</sequence>
<keyword evidence="3" id="KW-1003">Cell membrane</keyword>
<dbReference type="PANTHER" id="PTHR30250">
    <property type="entry name" value="PST FAMILY PREDICTED COLANIC ACID TRANSPORTER"/>
    <property type="match status" value="1"/>
</dbReference>
<keyword evidence="4 7" id="KW-0812">Transmembrane</keyword>
<evidence type="ECO:0000313" key="9">
    <source>
        <dbReference type="Proteomes" id="UP001232001"/>
    </source>
</evidence>
<keyword evidence="6 7" id="KW-0472">Membrane</keyword>
<name>A0ABY8LAD7_9FLAO</name>
<dbReference type="PANTHER" id="PTHR30250:SF10">
    <property type="entry name" value="LIPOPOLYSACCHARIDE BIOSYNTHESIS PROTEIN WZXC"/>
    <property type="match status" value="1"/>
</dbReference>
<evidence type="ECO:0000256" key="2">
    <source>
        <dbReference type="ARBA" id="ARBA00007430"/>
    </source>
</evidence>
<gene>
    <name evidence="8" type="ORF">P8625_07540</name>
</gene>
<reference evidence="8 9" key="1">
    <citation type="submission" date="2023-04" db="EMBL/GenBank/DDBJ databases">
        <title>Tenacibaculum tangerinum sp. nov., isolated from sea tidal flat of South Korea.</title>
        <authorList>
            <person name="Lee S.H."/>
            <person name="Kim J.-J."/>
        </authorList>
    </citation>
    <scope>NUCLEOTIDE SEQUENCE [LARGE SCALE GENOMIC DNA]</scope>
    <source>
        <strain evidence="8 9">GRR-S3-23</strain>
    </source>
</reference>
<feature type="transmembrane region" description="Helical" evidence="7">
    <location>
        <begin position="80"/>
        <end position="101"/>
    </location>
</feature>
<evidence type="ECO:0000256" key="3">
    <source>
        <dbReference type="ARBA" id="ARBA00022475"/>
    </source>
</evidence>
<dbReference type="InterPro" id="IPR050833">
    <property type="entry name" value="Poly_Biosynth_Transport"/>
</dbReference>
<proteinExistence type="inferred from homology"/>
<evidence type="ECO:0000256" key="7">
    <source>
        <dbReference type="SAM" id="Phobius"/>
    </source>
</evidence>
<evidence type="ECO:0000256" key="1">
    <source>
        <dbReference type="ARBA" id="ARBA00004651"/>
    </source>
</evidence>
<accession>A0ABY8LAD7</accession>
<keyword evidence="5 7" id="KW-1133">Transmembrane helix</keyword>
<dbReference type="Pfam" id="PF13440">
    <property type="entry name" value="Polysacc_synt_3"/>
    <property type="match status" value="1"/>
</dbReference>
<evidence type="ECO:0000313" key="8">
    <source>
        <dbReference type="EMBL" id="WGH76985.1"/>
    </source>
</evidence>
<keyword evidence="9" id="KW-1185">Reference proteome</keyword>
<evidence type="ECO:0000256" key="5">
    <source>
        <dbReference type="ARBA" id="ARBA00022989"/>
    </source>
</evidence>
<feature type="transmembrane region" description="Helical" evidence="7">
    <location>
        <begin position="45"/>
        <end position="68"/>
    </location>
</feature>
<evidence type="ECO:0000256" key="4">
    <source>
        <dbReference type="ARBA" id="ARBA00022692"/>
    </source>
</evidence>
<feature type="transmembrane region" description="Helical" evidence="7">
    <location>
        <begin position="12"/>
        <end position="33"/>
    </location>
</feature>
<comment type="subcellular location">
    <subcellularLocation>
        <location evidence="1">Cell membrane</location>
        <topology evidence="1">Multi-pass membrane protein</topology>
    </subcellularLocation>
</comment>
<dbReference type="EMBL" id="CP122539">
    <property type="protein sequence ID" value="WGH76985.1"/>
    <property type="molecule type" value="Genomic_DNA"/>
</dbReference>
<evidence type="ECO:0000256" key="6">
    <source>
        <dbReference type="ARBA" id="ARBA00023136"/>
    </source>
</evidence>
<organism evidence="8 9">
    <name type="scientific">Tenacibaculum tangerinum</name>
    <dbReference type="NCBI Taxonomy" id="3038772"/>
    <lineage>
        <taxon>Bacteria</taxon>
        <taxon>Pseudomonadati</taxon>
        <taxon>Bacteroidota</taxon>
        <taxon>Flavobacteriia</taxon>
        <taxon>Flavobacteriales</taxon>
        <taxon>Flavobacteriaceae</taxon>
        <taxon>Tenacibaculum</taxon>
    </lineage>
</organism>
<dbReference type="Proteomes" id="UP001232001">
    <property type="component" value="Chromosome"/>
</dbReference>